<evidence type="ECO:0000256" key="6">
    <source>
        <dbReference type="ARBA" id="ARBA00023170"/>
    </source>
</evidence>
<name>A0A834I740_RHYFE</name>
<organism evidence="9 10">
    <name type="scientific">Rhynchophorus ferrugineus</name>
    <name type="common">Red palm weevil</name>
    <name type="synonym">Curculio ferrugineus</name>
    <dbReference type="NCBI Taxonomy" id="354439"/>
    <lineage>
        <taxon>Eukaryota</taxon>
        <taxon>Metazoa</taxon>
        <taxon>Ecdysozoa</taxon>
        <taxon>Arthropoda</taxon>
        <taxon>Hexapoda</taxon>
        <taxon>Insecta</taxon>
        <taxon>Pterygota</taxon>
        <taxon>Neoptera</taxon>
        <taxon>Endopterygota</taxon>
        <taxon>Coleoptera</taxon>
        <taxon>Polyphaga</taxon>
        <taxon>Cucujiformia</taxon>
        <taxon>Curculionidae</taxon>
        <taxon>Dryophthorinae</taxon>
        <taxon>Rhynchophorus</taxon>
    </lineage>
</organism>
<feature type="non-terminal residue" evidence="9">
    <location>
        <position position="512"/>
    </location>
</feature>
<evidence type="ECO:0000256" key="2">
    <source>
        <dbReference type="ARBA" id="ARBA00022475"/>
    </source>
</evidence>
<evidence type="ECO:0000256" key="3">
    <source>
        <dbReference type="ARBA" id="ARBA00022692"/>
    </source>
</evidence>
<dbReference type="AlphaFoldDB" id="A0A834I740"/>
<keyword evidence="3 8" id="KW-0812">Transmembrane</keyword>
<comment type="subcellular location">
    <subcellularLocation>
        <location evidence="1">Cell membrane</location>
        <topology evidence="1">Multi-pass membrane protein</topology>
    </subcellularLocation>
</comment>
<dbReference type="EMBL" id="JAACXV010013696">
    <property type="protein sequence ID" value="KAF7272783.1"/>
    <property type="molecule type" value="Genomic_DNA"/>
</dbReference>
<accession>A0A834I740</accession>
<keyword evidence="10" id="KW-1185">Reference proteome</keyword>
<feature type="transmembrane region" description="Helical" evidence="8">
    <location>
        <begin position="330"/>
        <end position="351"/>
    </location>
</feature>
<reference evidence="9" key="1">
    <citation type="submission" date="2020-08" db="EMBL/GenBank/DDBJ databases">
        <title>Genome sequencing and assembly of the red palm weevil Rhynchophorus ferrugineus.</title>
        <authorList>
            <person name="Dias G.B."/>
            <person name="Bergman C.M."/>
            <person name="Manee M."/>
        </authorList>
    </citation>
    <scope>NUCLEOTIDE SEQUENCE</scope>
    <source>
        <strain evidence="9">AA-2017</strain>
        <tissue evidence="9">Whole larva</tissue>
    </source>
</reference>
<keyword evidence="7" id="KW-0325">Glycoprotein</keyword>
<evidence type="ECO:0000256" key="1">
    <source>
        <dbReference type="ARBA" id="ARBA00004651"/>
    </source>
</evidence>
<feature type="transmembrane region" description="Helical" evidence="8">
    <location>
        <begin position="141"/>
        <end position="161"/>
    </location>
</feature>
<evidence type="ECO:0000256" key="5">
    <source>
        <dbReference type="ARBA" id="ARBA00023136"/>
    </source>
</evidence>
<evidence type="ECO:0000256" key="4">
    <source>
        <dbReference type="ARBA" id="ARBA00022989"/>
    </source>
</evidence>
<evidence type="ECO:0000313" key="10">
    <source>
        <dbReference type="Proteomes" id="UP000625711"/>
    </source>
</evidence>
<keyword evidence="2" id="KW-1003">Cell membrane</keyword>
<dbReference type="PANTHER" id="PTHR42643:SF38">
    <property type="entry name" value="IONOTROPIC RECEPTOR 100A"/>
    <property type="match status" value="1"/>
</dbReference>
<evidence type="ECO:0000313" key="9">
    <source>
        <dbReference type="EMBL" id="KAF7272783.1"/>
    </source>
</evidence>
<proteinExistence type="predicted"/>
<dbReference type="GO" id="GO:0005886">
    <property type="term" value="C:plasma membrane"/>
    <property type="evidence" value="ECO:0007669"/>
    <property type="project" value="UniProtKB-SubCell"/>
</dbReference>
<dbReference type="InterPro" id="IPR052192">
    <property type="entry name" value="Insect_Ionotropic_Sensory_Rcpt"/>
</dbReference>
<sequence>MMDTDFEILNKHFRYCMTLEFRLLDNQNHQCVDILNSLLNYEWINKTIIVTKVDLNKNTVVKNHSCFYKQKNGFDRKEQVRFNYENKKGIVLIGDHLSLFEEYFGTPMNSMEENRSLYVLVLPPSSEPLSPDIFLRRLWTLIRLLNVLIYIPNIGGFVYVYRPFDWHNGDYGRVEMLRKSEIQIHPYLMVNNAKDLKGWPMKVSIFPRKTSALTSLPRLLTDYQIYGKIAETTQLYGVDGVLTSEISLALNFNVSKVDYGLGFGVAFMNMTGTGSTGLILRKEADLQGNPRFLSWSPALTRLEYTSYFSQDELCVIVSKSSLMPKWLKPFLDIQMLVWIMILTYIVISVYINNLLHIPENRCLINSWLEIFGMTISQYSSRLNYRGRWMRRIFLSCILFCSINLTSMFSATMYEAFTTKTYYNQIRTLEELDSNNMIIKSSIRAFKGSPRELYQNLDKKTSTNYRGLGLDLVAYSGKNYAALERYYDAKILLQTKYIKDDGVSLLHMLPDCL</sequence>
<keyword evidence="5 8" id="KW-0472">Membrane</keyword>
<keyword evidence="4 8" id="KW-1133">Transmembrane helix</keyword>
<feature type="transmembrane region" description="Helical" evidence="8">
    <location>
        <begin position="392"/>
        <end position="413"/>
    </location>
</feature>
<evidence type="ECO:0000256" key="7">
    <source>
        <dbReference type="ARBA" id="ARBA00023180"/>
    </source>
</evidence>
<protein>
    <submittedName>
        <fullName evidence="9">Uncharacterized protein</fullName>
    </submittedName>
</protein>
<dbReference type="OrthoDB" id="8195814at2759"/>
<dbReference type="PANTHER" id="PTHR42643">
    <property type="entry name" value="IONOTROPIC RECEPTOR 20A-RELATED"/>
    <property type="match status" value="1"/>
</dbReference>
<comment type="caution">
    <text evidence="9">The sequence shown here is derived from an EMBL/GenBank/DDBJ whole genome shotgun (WGS) entry which is preliminary data.</text>
</comment>
<gene>
    <name evidence="9" type="ORF">GWI33_014456</name>
</gene>
<evidence type="ECO:0000256" key="8">
    <source>
        <dbReference type="SAM" id="Phobius"/>
    </source>
</evidence>
<feature type="transmembrane region" description="Helical" evidence="8">
    <location>
        <begin position="259"/>
        <end position="280"/>
    </location>
</feature>
<dbReference type="Proteomes" id="UP000625711">
    <property type="component" value="Unassembled WGS sequence"/>
</dbReference>
<keyword evidence="6" id="KW-0675">Receptor</keyword>